<dbReference type="InterPro" id="IPR054300">
    <property type="entry name" value="OB_DPOA2"/>
</dbReference>
<dbReference type="STRING" id="2163413.A0A4P6XRV9"/>
<keyword evidence="11" id="KW-1185">Reference proteome</keyword>
<comment type="subcellular location">
    <subcellularLocation>
        <location evidence="1 6">Nucleus</location>
    </subcellularLocation>
</comment>
<feature type="domain" description="DNA polymerase alpha/delta/epsilon subunit B" evidence="8">
    <location>
        <begin position="329"/>
        <end position="580"/>
    </location>
</feature>
<evidence type="ECO:0000256" key="2">
    <source>
        <dbReference type="ARBA" id="ARBA00007299"/>
    </source>
</evidence>
<evidence type="ECO:0000256" key="7">
    <source>
        <dbReference type="SAM" id="MobiDB-lite"/>
    </source>
</evidence>
<dbReference type="AlphaFoldDB" id="A0A4P6XRV9"/>
<evidence type="ECO:0000256" key="6">
    <source>
        <dbReference type="PIRNR" id="PIRNR018300"/>
    </source>
</evidence>
<feature type="domain" description="DNA polymerase alpha subunit B OB" evidence="9">
    <location>
        <begin position="191"/>
        <end position="304"/>
    </location>
</feature>
<dbReference type="EMBL" id="CP034459">
    <property type="protein sequence ID" value="QBM89495.1"/>
    <property type="molecule type" value="Genomic_DNA"/>
</dbReference>
<evidence type="ECO:0000259" key="9">
    <source>
        <dbReference type="Pfam" id="PF22062"/>
    </source>
</evidence>
<comment type="function">
    <text evidence="6">Accessory subunit of the DNA polymerase alpha complex (also known as the alpha DNA polymerase-primase complex) which plays an essential role in the initiation of DNA synthesis.</text>
</comment>
<accession>A0A4P6XRV9</accession>
<dbReference type="InterPro" id="IPR007185">
    <property type="entry name" value="DNA_pol_a/d/e_bsu"/>
</dbReference>
<dbReference type="GO" id="GO:0005658">
    <property type="term" value="C:alpha DNA polymerase:primase complex"/>
    <property type="evidence" value="ECO:0007669"/>
    <property type="project" value="TreeGrafter"/>
</dbReference>
<dbReference type="PANTHER" id="PTHR23061:SF12">
    <property type="entry name" value="DNA POLYMERASE ALPHA SUBUNIT B"/>
    <property type="match status" value="1"/>
</dbReference>
<evidence type="ECO:0000256" key="5">
    <source>
        <dbReference type="ARBA" id="ARBA00023242"/>
    </source>
</evidence>
<evidence type="ECO:0000256" key="1">
    <source>
        <dbReference type="ARBA" id="ARBA00004123"/>
    </source>
</evidence>
<feature type="compositionally biased region" description="Polar residues" evidence="7">
    <location>
        <begin position="101"/>
        <end position="115"/>
    </location>
</feature>
<evidence type="ECO:0000313" key="11">
    <source>
        <dbReference type="Proteomes" id="UP000292447"/>
    </source>
</evidence>
<dbReference type="PIRSF" id="PIRSF018300">
    <property type="entry name" value="DNA_pol_alph_2"/>
    <property type="match status" value="1"/>
</dbReference>
<dbReference type="Gene3D" id="3.60.21.60">
    <property type="match status" value="2"/>
</dbReference>
<keyword evidence="5 6" id="KW-0539">Nucleus</keyword>
<dbReference type="InterPro" id="IPR016722">
    <property type="entry name" value="DNA_pol_alpha_bsu"/>
</dbReference>
<dbReference type="Pfam" id="PF04042">
    <property type="entry name" value="DNA_pol_E_B"/>
    <property type="match status" value="1"/>
</dbReference>
<dbReference type="GO" id="GO:0003677">
    <property type="term" value="F:DNA binding"/>
    <property type="evidence" value="ECO:0007669"/>
    <property type="project" value="InterPro"/>
</dbReference>
<evidence type="ECO:0000256" key="3">
    <source>
        <dbReference type="ARBA" id="ARBA00018596"/>
    </source>
</evidence>
<keyword evidence="4 6" id="KW-0235">DNA replication</keyword>
<reference evidence="11" key="1">
    <citation type="submission" date="2019-03" db="EMBL/GenBank/DDBJ databases">
        <title>Snf2 controls pulcherriminic acid biosynthesis and connects pigmentation and antifungal activity of the yeast Metschnikowia pulcherrima.</title>
        <authorList>
            <person name="Gore-Lloyd D."/>
            <person name="Sumann I."/>
            <person name="Brachmann A.O."/>
            <person name="Schneeberger K."/>
            <person name="Ortiz-Merino R.A."/>
            <person name="Moreno-Beltran M."/>
            <person name="Schlaefli M."/>
            <person name="Kirner P."/>
            <person name="Santos Kron A."/>
            <person name="Wolfe K.H."/>
            <person name="Piel J."/>
            <person name="Ahrens C.H."/>
            <person name="Henk D."/>
            <person name="Freimoser F.M."/>
        </authorList>
    </citation>
    <scope>NUCLEOTIDE SEQUENCE [LARGE SCALE GENOMIC DNA]</scope>
    <source>
        <strain evidence="11">APC 1.2</strain>
    </source>
</reference>
<name>A0A4P6XRV9_9ASCO</name>
<gene>
    <name evidence="10" type="primary">MPUL0D05700</name>
    <name evidence="10" type="ORF">METSCH_D05700</name>
</gene>
<dbReference type="Pfam" id="PF22062">
    <property type="entry name" value="OB_DPOA2"/>
    <property type="match status" value="1"/>
</dbReference>
<sequence>MSSEPMDTSAKAWFRKKLGVVEDDALMKLLLVKQLYNLSNDDVYVKWESFVVTQEDGELDPSAQNVEKFQQHLLEAISAANKKTPALKKVRDLNQKRKIDFSSSPGVTLPSTPQLKKQRPVLTSEPDSSPTRGGIPSSPSKLDTDSNTIVETLNPHVEIADFAKSVHLGAHFNPEKYGFRTLFMEILESADVLDEQIDHASQQIQDQYKDTEILLSTPCMSSQFDIICCGRVVPDTPYYDPLHQQGLNDKSLFLETSRFGGIAQRIPMDVSNLEEYSFFPGQIVALKGSNPTGRMFVVHEVLPLPALGTPVSSMEDIQRDQIPGQGSKIFIAAGPFSNQHSLNYDKLAALVHLLNTHIRPQVAVFFGPFLDLTNHAVENGDVVLEGLPQAQQPKNLDELFQAKIKPILEQIDPKIKVVIFPSSKEAISKHMSYPQKSLDRKELGLPKNFKCYPNPCSFSVNEAMFGASNLDIFKDLKDVFKPCMLGEGKLSTNRFDRIATHIFQQKRYYPIFPGSLKKTSMSRQEAEKMAVLRDGVAGEDLADIAIGGSCLEVPYLGLAELELSLPDVLLIPSEMKYFAKVVNGVVVINPGQFIRPGRDASREDGSYVVLSIKPADETDPDNIEKVEGADTYYHNIYKRCRVDIYKS</sequence>
<dbReference type="Proteomes" id="UP000292447">
    <property type="component" value="Chromosome IV"/>
</dbReference>
<feature type="compositionally biased region" description="Polar residues" evidence="7">
    <location>
        <begin position="125"/>
        <end position="146"/>
    </location>
</feature>
<feature type="region of interest" description="Disordered" evidence="7">
    <location>
        <begin position="101"/>
        <end position="146"/>
    </location>
</feature>
<comment type="similarity">
    <text evidence="2 6">Belongs to the DNA polymerase alpha subunit B family.</text>
</comment>
<dbReference type="PANTHER" id="PTHR23061">
    <property type="entry name" value="DNA POLYMERASE 2 ALPHA 70 KDA SUBUNIT"/>
    <property type="match status" value="1"/>
</dbReference>
<evidence type="ECO:0000313" key="10">
    <source>
        <dbReference type="EMBL" id="QBM89495.1"/>
    </source>
</evidence>
<organism evidence="10 11">
    <name type="scientific">Metschnikowia aff. pulcherrima</name>
    <dbReference type="NCBI Taxonomy" id="2163413"/>
    <lineage>
        <taxon>Eukaryota</taxon>
        <taxon>Fungi</taxon>
        <taxon>Dikarya</taxon>
        <taxon>Ascomycota</taxon>
        <taxon>Saccharomycotina</taxon>
        <taxon>Pichiomycetes</taxon>
        <taxon>Metschnikowiaceae</taxon>
        <taxon>Metschnikowia</taxon>
    </lineage>
</organism>
<protein>
    <recommendedName>
        <fullName evidence="3 6">DNA polymerase alpha subunit B</fullName>
    </recommendedName>
</protein>
<proteinExistence type="inferred from homology"/>
<dbReference type="GO" id="GO:0006270">
    <property type="term" value="P:DNA replication initiation"/>
    <property type="evidence" value="ECO:0007669"/>
    <property type="project" value="TreeGrafter"/>
</dbReference>
<evidence type="ECO:0000256" key="4">
    <source>
        <dbReference type="ARBA" id="ARBA00022705"/>
    </source>
</evidence>
<evidence type="ECO:0000259" key="8">
    <source>
        <dbReference type="Pfam" id="PF04042"/>
    </source>
</evidence>